<dbReference type="SUPFAM" id="SSF55961">
    <property type="entry name" value="Bet v1-like"/>
    <property type="match status" value="1"/>
</dbReference>
<dbReference type="Gene3D" id="3.30.530.20">
    <property type="match status" value="1"/>
</dbReference>
<dbReference type="Pfam" id="PF08327">
    <property type="entry name" value="AHSA1"/>
    <property type="match status" value="1"/>
</dbReference>
<gene>
    <name evidence="3" type="ORF">DXI23_10995</name>
</gene>
<keyword evidence="4" id="KW-1185">Reference proteome</keyword>
<dbReference type="InterPro" id="IPR013538">
    <property type="entry name" value="ASHA1/2-like_C"/>
</dbReference>
<evidence type="ECO:0000313" key="3">
    <source>
        <dbReference type="EMBL" id="RDU41047.1"/>
    </source>
</evidence>
<evidence type="ECO:0000259" key="2">
    <source>
        <dbReference type="Pfam" id="PF08327"/>
    </source>
</evidence>
<dbReference type="RefSeq" id="WP_082220542.1">
    <property type="nucleotide sequence ID" value="NZ_PSSW01000004.1"/>
</dbReference>
<comment type="similarity">
    <text evidence="1">Belongs to the AHA1 family.</text>
</comment>
<accession>A0A3D8H2V7</accession>
<dbReference type="Proteomes" id="UP000256431">
    <property type="component" value="Unassembled WGS sequence"/>
</dbReference>
<evidence type="ECO:0000313" key="4">
    <source>
        <dbReference type="Proteomes" id="UP000256431"/>
    </source>
</evidence>
<dbReference type="InterPro" id="IPR023393">
    <property type="entry name" value="START-like_dom_sf"/>
</dbReference>
<sequence>MSGNEEIIASKVRREGDRVLVRLERETGHLPERVWKMLTDSVCLAEWLAPGTLDARPGGRVQLDFGNSGMPIDCRVTDCQPNRRLAYSWSSGDSPERPLIWDLDPIDEGTRLSLTLLLPDDEVVPIACAGWDAHLEMLLAALEGISIHFPASRFRQARARFELLVRQELAA</sequence>
<proteinExistence type="inferred from homology"/>
<organism evidence="3 4">
    <name type="scientific">Marinobacter flavimaris</name>
    <dbReference type="NCBI Taxonomy" id="262076"/>
    <lineage>
        <taxon>Bacteria</taxon>
        <taxon>Pseudomonadati</taxon>
        <taxon>Pseudomonadota</taxon>
        <taxon>Gammaproteobacteria</taxon>
        <taxon>Pseudomonadales</taxon>
        <taxon>Marinobacteraceae</taxon>
        <taxon>Marinobacter</taxon>
    </lineage>
</organism>
<dbReference type="AlphaFoldDB" id="A0A3D8H2V7"/>
<protein>
    <submittedName>
        <fullName evidence="3">ATPase</fullName>
    </submittedName>
</protein>
<evidence type="ECO:0000256" key="1">
    <source>
        <dbReference type="ARBA" id="ARBA00006817"/>
    </source>
</evidence>
<comment type="caution">
    <text evidence="3">The sequence shown here is derived from an EMBL/GenBank/DDBJ whole genome shotgun (WGS) entry which is preliminary data.</text>
</comment>
<name>A0A3D8H2V7_9GAMM</name>
<dbReference type="EMBL" id="QRDH01000004">
    <property type="protein sequence ID" value="RDU41047.1"/>
    <property type="molecule type" value="Genomic_DNA"/>
</dbReference>
<feature type="domain" description="Activator of Hsp90 ATPase homologue 1/2-like C-terminal" evidence="2">
    <location>
        <begin position="31"/>
        <end position="142"/>
    </location>
</feature>
<dbReference type="CDD" id="cd08899">
    <property type="entry name" value="SRPBCC_CalC_Aha1-like_6"/>
    <property type="match status" value="1"/>
</dbReference>
<reference evidence="3 4" key="1">
    <citation type="submission" date="2018-08" db="EMBL/GenBank/DDBJ databases">
        <title>Genome sequence of Marinobacter flavimaris KCTC 12185.</title>
        <authorList>
            <person name="Chun J."/>
            <person name="Kim B.-Y."/>
            <person name="Choi S.-B."/>
            <person name="Kwak M.-J."/>
        </authorList>
    </citation>
    <scope>NUCLEOTIDE SEQUENCE [LARGE SCALE GENOMIC DNA]</scope>
    <source>
        <strain evidence="3 4">KCTC 12185</strain>
    </source>
</reference>